<dbReference type="GO" id="GO:0005886">
    <property type="term" value="C:plasma membrane"/>
    <property type="evidence" value="ECO:0007669"/>
    <property type="project" value="TreeGrafter"/>
</dbReference>
<dbReference type="SUPFAM" id="SSF103473">
    <property type="entry name" value="MFS general substrate transporter"/>
    <property type="match status" value="1"/>
</dbReference>
<feature type="transmembrane region" description="Helical" evidence="7">
    <location>
        <begin position="358"/>
        <end position="377"/>
    </location>
</feature>
<protein>
    <submittedName>
        <fullName evidence="9">MFS multidrug transporter</fullName>
    </submittedName>
</protein>
<accession>A0AAE0KDT5</accession>
<feature type="transmembrane region" description="Helical" evidence="7">
    <location>
        <begin position="91"/>
        <end position="109"/>
    </location>
</feature>
<dbReference type="EMBL" id="JAULSN010000004">
    <property type="protein sequence ID" value="KAK3374101.1"/>
    <property type="molecule type" value="Genomic_DNA"/>
</dbReference>
<feature type="region of interest" description="Disordered" evidence="6">
    <location>
        <begin position="1"/>
        <end position="41"/>
    </location>
</feature>
<reference evidence="9" key="1">
    <citation type="journal article" date="2023" name="Mol. Phylogenet. Evol.">
        <title>Genome-scale phylogeny and comparative genomics of the fungal order Sordariales.</title>
        <authorList>
            <person name="Hensen N."/>
            <person name="Bonometti L."/>
            <person name="Westerberg I."/>
            <person name="Brannstrom I.O."/>
            <person name="Guillou S."/>
            <person name="Cros-Aarteil S."/>
            <person name="Calhoun S."/>
            <person name="Haridas S."/>
            <person name="Kuo A."/>
            <person name="Mondo S."/>
            <person name="Pangilinan J."/>
            <person name="Riley R."/>
            <person name="LaButti K."/>
            <person name="Andreopoulos B."/>
            <person name="Lipzen A."/>
            <person name="Chen C."/>
            <person name="Yan M."/>
            <person name="Daum C."/>
            <person name="Ng V."/>
            <person name="Clum A."/>
            <person name="Steindorff A."/>
            <person name="Ohm R.A."/>
            <person name="Martin F."/>
            <person name="Silar P."/>
            <person name="Natvig D.O."/>
            <person name="Lalanne C."/>
            <person name="Gautier V."/>
            <person name="Ament-Velasquez S.L."/>
            <person name="Kruys A."/>
            <person name="Hutchinson M.I."/>
            <person name="Powell A.J."/>
            <person name="Barry K."/>
            <person name="Miller A.N."/>
            <person name="Grigoriev I.V."/>
            <person name="Debuchy R."/>
            <person name="Gladieux P."/>
            <person name="Hiltunen Thoren M."/>
            <person name="Johannesson H."/>
        </authorList>
    </citation>
    <scope>NUCLEOTIDE SEQUENCE</scope>
    <source>
        <strain evidence="9">CBS 958.72</strain>
    </source>
</reference>
<dbReference type="Proteomes" id="UP001287356">
    <property type="component" value="Unassembled WGS sequence"/>
</dbReference>
<keyword evidence="4 7" id="KW-1133">Transmembrane helix</keyword>
<feature type="transmembrane region" description="Helical" evidence="7">
    <location>
        <begin position="53"/>
        <end position="79"/>
    </location>
</feature>
<evidence type="ECO:0000259" key="8">
    <source>
        <dbReference type="PROSITE" id="PS50850"/>
    </source>
</evidence>
<dbReference type="FunFam" id="1.20.1250.20:FF:000196">
    <property type="entry name" value="MFS toxin efflux pump (AflT)"/>
    <property type="match status" value="1"/>
</dbReference>
<feature type="transmembrane region" description="Helical" evidence="7">
    <location>
        <begin position="384"/>
        <end position="403"/>
    </location>
</feature>
<feature type="transmembrane region" description="Helical" evidence="7">
    <location>
        <begin position="206"/>
        <end position="229"/>
    </location>
</feature>
<feature type="transmembrane region" description="Helical" evidence="7">
    <location>
        <begin position="281"/>
        <end position="301"/>
    </location>
</feature>
<feature type="compositionally biased region" description="Low complexity" evidence="6">
    <location>
        <begin position="10"/>
        <end position="25"/>
    </location>
</feature>
<evidence type="ECO:0000256" key="1">
    <source>
        <dbReference type="ARBA" id="ARBA00004141"/>
    </source>
</evidence>
<dbReference type="InterPro" id="IPR011701">
    <property type="entry name" value="MFS"/>
</dbReference>
<evidence type="ECO:0000256" key="6">
    <source>
        <dbReference type="SAM" id="MobiDB-lite"/>
    </source>
</evidence>
<feature type="transmembrane region" description="Helical" evidence="7">
    <location>
        <begin position="146"/>
        <end position="169"/>
    </location>
</feature>
<dbReference type="CDD" id="cd17502">
    <property type="entry name" value="MFS_Azr1_MDR_like"/>
    <property type="match status" value="1"/>
</dbReference>
<feature type="transmembrane region" description="Helical" evidence="7">
    <location>
        <begin position="181"/>
        <end position="200"/>
    </location>
</feature>
<dbReference type="InterPro" id="IPR036259">
    <property type="entry name" value="MFS_trans_sf"/>
</dbReference>
<dbReference type="PROSITE" id="PS50850">
    <property type="entry name" value="MFS"/>
    <property type="match status" value="1"/>
</dbReference>
<evidence type="ECO:0000256" key="4">
    <source>
        <dbReference type="ARBA" id="ARBA00022989"/>
    </source>
</evidence>
<evidence type="ECO:0000256" key="7">
    <source>
        <dbReference type="SAM" id="Phobius"/>
    </source>
</evidence>
<feature type="compositionally biased region" description="Basic and acidic residues" evidence="6">
    <location>
        <begin position="547"/>
        <end position="558"/>
    </location>
</feature>
<feature type="transmembrane region" description="Helical" evidence="7">
    <location>
        <begin position="250"/>
        <end position="269"/>
    </location>
</feature>
<dbReference type="FunFam" id="1.20.1720.10:FF:000012">
    <property type="entry name" value="MFS toxin efflux pump (AflT)"/>
    <property type="match status" value="1"/>
</dbReference>
<keyword evidence="2" id="KW-0813">Transport</keyword>
<dbReference type="InterPro" id="IPR020846">
    <property type="entry name" value="MFS_dom"/>
</dbReference>
<comment type="subcellular location">
    <subcellularLocation>
        <location evidence="1">Membrane</location>
        <topology evidence="1">Multi-pass membrane protein</topology>
    </subcellularLocation>
</comment>
<proteinExistence type="predicted"/>
<evidence type="ECO:0000256" key="5">
    <source>
        <dbReference type="ARBA" id="ARBA00023136"/>
    </source>
</evidence>
<dbReference type="PANTHER" id="PTHR23501">
    <property type="entry name" value="MAJOR FACILITATOR SUPERFAMILY"/>
    <property type="match status" value="1"/>
</dbReference>
<feature type="transmembrane region" description="Helical" evidence="7">
    <location>
        <begin position="313"/>
        <end position="338"/>
    </location>
</feature>
<keyword evidence="10" id="KW-1185">Reference proteome</keyword>
<dbReference type="AlphaFoldDB" id="A0AAE0KDT5"/>
<feature type="region of interest" description="Disordered" evidence="6">
    <location>
        <begin position="545"/>
        <end position="613"/>
    </location>
</feature>
<organism evidence="9 10">
    <name type="scientific">Lasiosphaeria ovina</name>
    <dbReference type="NCBI Taxonomy" id="92902"/>
    <lineage>
        <taxon>Eukaryota</taxon>
        <taxon>Fungi</taxon>
        <taxon>Dikarya</taxon>
        <taxon>Ascomycota</taxon>
        <taxon>Pezizomycotina</taxon>
        <taxon>Sordariomycetes</taxon>
        <taxon>Sordariomycetidae</taxon>
        <taxon>Sordariales</taxon>
        <taxon>Lasiosphaeriaceae</taxon>
        <taxon>Lasiosphaeria</taxon>
    </lineage>
</organism>
<keyword evidence="5 7" id="KW-0472">Membrane</keyword>
<evidence type="ECO:0000256" key="2">
    <source>
        <dbReference type="ARBA" id="ARBA00022448"/>
    </source>
</evidence>
<comment type="caution">
    <text evidence="9">The sequence shown here is derived from an EMBL/GenBank/DDBJ whole genome shotgun (WGS) entry which is preliminary data.</text>
</comment>
<evidence type="ECO:0000313" key="9">
    <source>
        <dbReference type="EMBL" id="KAK3374101.1"/>
    </source>
</evidence>
<dbReference type="GO" id="GO:0022857">
    <property type="term" value="F:transmembrane transporter activity"/>
    <property type="evidence" value="ECO:0007669"/>
    <property type="project" value="InterPro"/>
</dbReference>
<evidence type="ECO:0000313" key="10">
    <source>
        <dbReference type="Proteomes" id="UP001287356"/>
    </source>
</evidence>
<name>A0AAE0KDT5_9PEZI</name>
<feature type="transmembrane region" description="Helical" evidence="7">
    <location>
        <begin position="121"/>
        <end position="140"/>
    </location>
</feature>
<dbReference type="Gene3D" id="1.20.1250.20">
    <property type="entry name" value="MFS general substrate transporter like domains"/>
    <property type="match status" value="2"/>
</dbReference>
<feature type="domain" description="Major facilitator superfamily (MFS) profile" evidence="8">
    <location>
        <begin position="56"/>
        <end position="542"/>
    </location>
</feature>
<sequence length="613" mass="64397">MLFKKRDQAAEAPGTSGSGSPAAPAGAGGEGADTGAPKTTSTEEVTYPQGLRLALIMASVFMSLFLVSLDRLIISTAIPEITDELHSVTDIGWYGSAFLLTTCAFQLLFGKMYTFFAIKTTLLASIFLFELGSAVCGAAPTSAAFILGRAIAGVGSAGVTSGIVVTIVYSVPLHRRPIYQGLFGAVFGVSSVLGPLLGGVFTTKVSWRWCFYINLPFGAAAFLFIAALMQEPDRDATRLSLGRRVLNLDLLGIATLLPGIVCLLLALQWGGSEYQWSNSRIIALLVLAGLLLVAFASVQVFKPDTATIPRRVFVQRSIIAGFWSTLTIGGQSTIFIYYLPIWFQAVKGVNAVDSGIRLLPLLLSMVVASICTGVLTARVGYYNPFMIAGAALMAVGAGMLYTLQVDADSARWIGYQVLSGFGFGCAFQGPNLAVQAVLPLEDVPIGTAIMNVGQLLGGAVFLSVGQNVLNAQLLDRLSRLPGFGSSLLGNSGATSIVAKLPEAIQHAVVFEYNESLRRVFLVAVVLAVLTLLGVVLMEWRSVKKDRKTTEASEEEGKAPAEVAGSGQDTGAVSGDKVARHSSTSADEKSGGPTVVTQRAIKGTDTAGNGAKEA</sequence>
<evidence type="ECO:0000256" key="3">
    <source>
        <dbReference type="ARBA" id="ARBA00022692"/>
    </source>
</evidence>
<dbReference type="Pfam" id="PF07690">
    <property type="entry name" value="MFS_1"/>
    <property type="match status" value="1"/>
</dbReference>
<dbReference type="PANTHER" id="PTHR23501:SF153">
    <property type="entry name" value="AFLATOXIN EFFLUX PUMP, PUTATIVE-RELATED"/>
    <property type="match status" value="1"/>
</dbReference>
<reference evidence="9" key="2">
    <citation type="submission" date="2023-06" db="EMBL/GenBank/DDBJ databases">
        <authorList>
            <consortium name="Lawrence Berkeley National Laboratory"/>
            <person name="Haridas S."/>
            <person name="Hensen N."/>
            <person name="Bonometti L."/>
            <person name="Westerberg I."/>
            <person name="Brannstrom I.O."/>
            <person name="Guillou S."/>
            <person name="Cros-Aarteil S."/>
            <person name="Calhoun S."/>
            <person name="Kuo A."/>
            <person name="Mondo S."/>
            <person name="Pangilinan J."/>
            <person name="Riley R."/>
            <person name="Labutti K."/>
            <person name="Andreopoulos B."/>
            <person name="Lipzen A."/>
            <person name="Chen C."/>
            <person name="Yanf M."/>
            <person name="Daum C."/>
            <person name="Ng V."/>
            <person name="Clum A."/>
            <person name="Steindorff A."/>
            <person name="Ohm R."/>
            <person name="Martin F."/>
            <person name="Silar P."/>
            <person name="Natvig D."/>
            <person name="Lalanne C."/>
            <person name="Gautier V."/>
            <person name="Ament-Velasquez S.L."/>
            <person name="Kruys A."/>
            <person name="Hutchinson M.I."/>
            <person name="Powell A.J."/>
            <person name="Barry K."/>
            <person name="Miller A.N."/>
            <person name="Grigoriev I.V."/>
            <person name="Debuchy R."/>
            <person name="Gladieux P."/>
            <person name="Thoren M.H."/>
            <person name="Johannesson H."/>
        </authorList>
    </citation>
    <scope>NUCLEOTIDE SEQUENCE</scope>
    <source>
        <strain evidence="9">CBS 958.72</strain>
    </source>
</reference>
<gene>
    <name evidence="9" type="ORF">B0T24DRAFT_287426</name>
</gene>
<feature type="transmembrane region" description="Helical" evidence="7">
    <location>
        <begin position="519"/>
        <end position="537"/>
    </location>
</feature>
<keyword evidence="3 7" id="KW-0812">Transmembrane</keyword>